<keyword evidence="2" id="KW-1185">Reference proteome</keyword>
<evidence type="ECO:0000313" key="2">
    <source>
        <dbReference type="Proteomes" id="UP000004207"/>
    </source>
</evidence>
<dbReference type="HOGENOM" id="CLU_2788340_0_0_4"/>
<accession>F5S8C3</accession>
<comment type="caution">
    <text evidence="1">The sequence shown here is derived from an EMBL/GenBank/DDBJ whole genome shotgun (WGS) entry which is preliminary data.</text>
</comment>
<dbReference type="AlphaFoldDB" id="F5S8C3"/>
<proteinExistence type="predicted"/>
<sequence length="68" mass="8059">MGIQHAPDDKHHPLTHTICRCRTWHKPQKTQPFIQRLHSYSNKIGRYYRSAAEFCQISLFCVTMSPLF</sequence>
<gene>
    <name evidence="1" type="ORF">HMPREF0476_1454</name>
</gene>
<protein>
    <submittedName>
        <fullName evidence="1">Uncharacterized protein</fullName>
    </submittedName>
</protein>
<organism evidence="1 2">
    <name type="scientific">Kingella kingae ATCC 23330</name>
    <dbReference type="NCBI Taxonomy" id="887327"/>
    <lineage>
        <taxon>Bacteria</taxon>
        <taxon>Pseudomonadati</taxon>
        <taxon>Pseudomonadota</taxon>
        <taxon>Betaproteobacteria</taxon>
        <taxon>Neisseriales</taxon>
        <taxon>Neisseriaceae</taxon>
        <taxon>Kingella</taxon>
    </lineage>
</organism>
<dbReference type="EMBL" id="AFHS01000047">
    <property type="protein sequence ID" value="EGK08286.1"/>
    <property type="molecule type" value="Genomic_DNA"/>
</dbReference>
<dbReference type="Proteomes" id="UP000004207">
    <property type="component" value="Unassembled WGS sequence"/>
</dbReference>
<name>F5S8C3_KINKI</name>
<evidence type="ECO:0000313" key="1">
    <source>
        <dbReference type="EMBL" id="EGK08286.1"/>
    </source>
</evidence>
<reference evidence="1 2" key="1">
    <citation type="submission" date="2011-04" db="EMBL/GenBank/DDBJ databases">
        <authorList>
            <person name="Muzny D."/>
            <person name="Qin X."/>
            <person name="Deng J."/>
            <person name="Jiang H."/>
            <person name="Liu Y."/>
            <person name="Qu J."/>
            <person name="Song X.-Z."/>
            <person name="Zhang L."/>
            <person name="Thornton R."/>
            <person name="Coyle M."/>
            <person name="Francisco L."/>
            <person name="Jackson L."/>
            <person name="Javaid M."/>
            <person name="Korchina V."/>
            <person name="Kovar C."/>
            <person name="Mata R."/>
            <person name="Mathew T."/>
            <person name="Ngo R."/>
            <person name="Nguyen L."/>
            <person name="Nguyen N."/>
            <person name="Okwuonu G."/>
            <person name="Ongeri F."/>
            <person name="Pham C."/>
            <person name="Simmons D."/>
            <person name="Wilczek-Boney K."/>
            <person name="Hale W."/>
            <person name="Jakkamsetti A."/>
            <person name="Pham P."/>
            <person name="Ruth R."/>
            <person name="San Lucas F."/>
            <person name="Warren J."/>
            <person name="Zhang J."/>
            <person name="Zhao Z."/>
            <person name="Zhou C."/>
            <person name="Zhu D."/>
            <person name="Lee S."/>
            <person name="Bess C."/>
            <person name="Blankenburg K."/>
            <person name="Forbes L."/>
            <person name="Fu Q."/>
            <person name="Gubbala S."/>
            <person name="Hirani K."/>
            <person name="Jayaseelan J.C."/>
            <person name="Lara F."/>
            <person name="Munidasa M."/>
            <person name="Palculict T."/>
            <person name="Patil S."/>
            <person name="Pu L.-L."/>
            <person name="Saada N."/>
            <person name="Tang L."/>
            <person name="Weissenberger G."/>
            <person name="Zhu Y."/>
            <person name="Hemphill L."/>
            <person name="Shang Y."/>
            <person name="Youmans B."/>
            <person name="Ayvaz T."/>
            <person name="Ross M."/>
            <person name="Santibanez J."/>
            <person name="Aqrawi P."/>
            <person name="Gross S."/>
            <person name="Joshi V."/>
            <person name="Fowler G."/>
            <person name="Nazareth L."/>
            <person name="Reid J."/>
            <person name="Worley K."/>
            <person name="Petrosino J."/>
            <person name="Highlander S."/>
            <person name="Gibbs R."/>
        </authorList>
    </citation>
    <scope>NUCLEOTIDE SEQUENCE [LARGE SCALE GENOMIC DNA]</scope>
    <source>
        <strain evidence="1 2">ATCC 23330</strain>
    </source>
</reference>